<keyword evidence="2" id="KW-1185">Reference proteome</keyword>
<dbReference type="AlphaFoldDB" id="A0A5C7GJR6"/>
<dbReference type="EMBL" id="VRKQ01000008">
    <property type="protein sequence ID" value="TXG38726.1"/>
    <property type="molecule type" value="Genomic_DNA"/>
</dbReference>
<comment type="caution">
    <text evidence="1">The sequence shown here is derived from an EMBL/GenBank/DDBJ whole genome shotgun (WGS) entry which is preliminary data.</text>
</comment>
<sequence>MTLFFKRLKRVYLQLTTLILIILLACSCKKQESQKSSIDFEISPDSLEVLFPNEISSHLTQRDFALSPDKNEVIYTLGDQKETKRVLVSMIRENGIWSKKTMLPFCGSYQDIEPSFSPYGSYLFFASTRPIYGDSTRTDYNIWVSKKENNVWQDPIALDSTINSKGQEYFPSVTNSGNIYFTASRPEGLGLEDIYVSEFKNETYQNPKVLDSTINSKSYEFNAFVNPDENLIIYSSYGRPDGLGGGDLYYSTKNSKGHWNPAKNFGEPINSDKLDFCPFYYAQTGTLYFSSLRTHYPDTIKSVEEFISLAEQPGNGLSSIYRITAKDILE</sequence>
<proteinExistence type="predicted"/>
<protein>
    <submittedName>
        <fullName evidence="1">Exo-alpha-sialidase</fullName>
    </submittedName>
</protein>
<dbReference type="OrthoDB" id="9809364at2"/>
<accession>A0A5C7GJR6</accession>
<dbReference type="Pfam" id="PF07676">
    <property type="entry name" value="PD40"/>
    <property type="match status" value="2"/>
</dbReference>
<dbReference type="Proteomes" id="UP000321080">
    <property type="component" value="Unassembled WGS sequence"/>
</dbReference>
<dbReference type="InterPro" id="IPR011042">
    <property type="entry name" value="6-blade_b-propeller_TolB-like"/>
</dbReference>
<organism evidence="1 2">
    <name type="scientific">Seonamhaeicola maritimus</name>
    <dbReference type="NCBI Taxonomy" id="2591822"/>
    <lineage>
        <taxon>Bacteria</taxon>
        <taxon>Pseudomonadati</taxon>
        <taxon>Bacteroidota</taxon>
        <taxon>Flavobacteriia</taxon>
        <taxon>Flavobacteriales</taxon>
        <taxon>Flavobacteriaceae</taxon>
    </lineage>
</organism>
<dbReference type="Gene3D" id="2.120.10.30">
    <property type="entry name" value="TolB, C-terminal domain"/>
    <property type="match status" value="1"/>
</dbReference>
<dbReference type="SUPFAM" id="SSF82171">
    <property type="entry name" value="DPP6 N-terminal domain-like"/>
    <property type="match status" value="1"/>
</dbReference>
<dbReference type="PROSITE" id="PS51257">
    <property type="entry name" value="PROKAR_LIPOPROTEIN"/>
    <property type="match status" value="1"/>
</dbReference>
<evidence type="ECO:0000313" key="2">
    <source>
        <dbReference type="Proteomes" id="UP000321080"/>
    </source>
</evidence>
<gene>
    <name evidence="1" type="ORF">FUA22_02235</name>
</gene>
<dbReference type="RefSeq" id="WP_147766165.1">
    <property type="nucleotide sequence ID" value="NZ_VRKQ01000008.1"/>
</dbReference>
<dbReference type="InterPro" id="IPR011659">
    <property type="entry name" value="WD40"/>
</dbReference>
<reference evidence="1 2" key="1">
    <citation type="submission" date="2019-08" db="EMBL/GenBank/DDBJ databases">
        <title>Seonamhaeicola sediminis sp. nov., isolated from marine sediment.</title>
        <authorList>
            <person name="Cao W.R."/>
        </authorList>
    </citation>
    <scope>NUCLEOTIDE SEQUENCE [LARGE SCALE GENOMIC DNA]</scope>
    <source>
        <strain evidence="1 2">1505</strain>
    </source>
</reference>
<evidence type="ECO:0000313" key="1">
    <source>
        <dbReference type="EMBL" id="TXG38726.1"/>
    </source>
</evidence>
<name>A0A5C7GJR6_9FLAO</name>